<keyword evidence="2" id="KW-0540">Nuclease</keyword>
<evidence type="ECO:0000313" key="2">
    <source>
        <dbReference type="EMBL" id="GAA1979674.1"/>
    </source>
</evidence>
<dbReference type="CDD" id="cd06260">
    <property type="entry name" value="DUF820-like"/>
    <property type="match status" value="1"/>
</dbReference>
<reference evidence="2 3" key="1">
    <citation type="journal article" date="2019" name="Int. J. Syst. Evol. Microbiol.">
        <title>The Global Catalogue of Microorganisms (GCM) 10K type strain sequencing project: providing services to taxonomists for standard genome sequencing and annotation.</title>
        <authorList>
            <consortium name="The Broad Institute Genomics Platform"/>
            <consortium name="The Broad Institute Genome Sequencing Center for Infectious Disease"/>
            <person name="Wu L."/>
            <person name="Ma J."/>
        </authorList>
    </citation>
    <scope>NUCLEOTIDE SEQUENCE [LARGE SCALE GENOMIC DNA]</scope>
    <source>
        <strain evidence="2 3">JCM 16013</strain>
    </source>
</reference>
<comment type="caution">
    <text evidence="2">The sequence shown here is derived from an EMBL/GenBank/DDBJ whole genome shotgun (WGS) entry which is preliminary data.</text>
</comment>
<evidence type="ECO:0000313" key="3">
    <source>
        <dbReference type="Proteomes" id="UP001499854"/>
    </source>
</evidence>
<gene>
    <name evidence="2" type="ORF">GCM10009838_45860</name>
</gene>
<keyword evidence="2" id="KW-0255">Endonuclease</keyword>
<dbReference type="RefSeq" id="WP_344659137.1">
    <property type="nucleotide sequence ID" value="NZ_BAAAQM010000026.1"/>
</dbReference>
<name>A0ABN2S409_9ACTN</name>
<dbReference type="PANTHER" id="PTHR35400">
    <property type="entry name" value="SLR1083 PROTEIN"/>
    <property type="match status" value="1"/>
</dbReference>
<dbReference type="Pfam" id="PF05685">
    <property type="entry name" value="Uma2"/>
    <property type="match status" value="1"/>
</dbReference>
<accession>A0ABN2S409</accession>
<protein>
    <submittedName>
        <fullName evidence="2">Uma2 family endonuclease</fullName>
    </submittedName>
</protein>
<dbReference type="InterPro" id="IPR011335">
    <property type="entry name" value="Restrct_endonuc-II-like"/>
</dbReference>
<dbReference type="GO" id="GO:0004519">
    <property type="term" value="F:endonuclease activity"/>
    <property type="evidence" value="ECO:0007669"/>
    <property type="project" value="UniProtKB-KW"/>
</dbReference>
<sequence>MTVTAEERQAFLEFDATLGPEYRAELIAGRIVVNPPPVGNHERVISRITQQLARKSAVEFDHSANRGLSTPVGNVIPDLTVAEPGSFDDEPSWGTPAGWFMAVEVTSSAPEDDRETKRRAYAAAGIPLYLLVDRGRRETVLFSLPDVEAQDYRADVRVPFGSDLELPAPFSFTLTDFTPSGA</sequence>
<keyword evidence="2" id="KW-0378">Hydrolase</keyword>
<dbReference type="SUPFAM" id="SSF52980">
    <property type="entry name" value="Restriction endonuclease-like"/>
    <property type="match status" value="1"/>
</dbReference>
<proteinExistence type="predicted"/>
<dbReference type="InterPro" id="IPR008538">
    <property type="entry name" value="Uma2"/>
</dbReference>
<feature type="domain" description="Putative restriction endonuclease" evidence="1">
    <location>
        <begin position="11"/>
        <end position="170"/>
    </location>
</feature>
<organism evidence="2 3">
    <name type="scientific">Catenulispora subtropica</name>
    <dbReference type="NCBI Taxonomy" id="450798"/>
    <lineage>
        <taxon>Bacteria</taxon>
        <taxon>Bacillati</taxon>
        <taxon>Actinomycetota</taxon>
        <taxon>Actinomycetes</taxon>
        <taxon>Catenulisporales</taxon>
        <taxon>Catenulisporaceae</taxon>
        <taxon>Catenulispora</taxon>
    </lineage>
</organism>
<dbReference type="PANTHER" id="PTHR35400:SF3">
    <property type="entry name" value="SLL1072 PROTEIN"/>
    <property type="match status" value="1"/>
</dbReference>
<keyword evidence="3" id="KW-1185">Reference proteome</keyword>
<dbReference type="Gene3D" id="3.90.1570.10">
    <property type="entry name" value="tt1808, chain A"/>
    <property type="match status" value="1"/>
</dbReference>
<evidence type="ECO:0000259" key="1">
    <source>
        <dbReference type="Pfam" id="PF05685"/>
    </source>
</evidence>
<dbReference type="Proteomes" id="UP001499854">
    <property type="component" value="Unassembled WGS sequence"/>
</dbReference>
<dbReference type="InterPro" id="IPR012296">
    <property type="entry name" value="Nuclease_put_TT1808"/>
</dbReference>
<dbReference type="EMBL" id="BAAAQM010000026">
    <property type="protein sequence ID" value="GAA1979674.1"/>
    <property type="molecule type" value="Genomic_DNA"/>
</dbReference>